<dbReference type="EMBL" id="AHNZ02000797">
    <property type="protein sequence ID" value="EMO03671.1"/>
    <property type="molecule type" value="Genomic_DNA"/>
</dbReference>
<sequence length="54" mass="6223">MRCKKIKGKSVYLLKDRRRRRYYCSSPAGVEDSEAGAASSFLLSAFLFWIFLIS</sequence>
<gene>
    <name evidence="1" type="ORF">LEP1GSC116_0085</name>
</gene>
<name>M6RD72_LEPIR</name>
<organism evidence="1 2">
    <name type="scientific">Leptospira interrogans serovar Icterohaemorrhagiae str. Verdun HP</name>
    <dbReference type="NCBI Taxonomy" id="1049910"/>
    <lineage>
        <taxon>Bacteria</taxon>
        <taxon>Pseudomonadati</taxon>
        <taxon>Spirochaetota</taxon>
        <taxon>Spirochaetia</taxon>
        <taxon>Leptospirales</taxon>
        <taxon>Leptospiraceae</taxon>
        <taxon>Leptospira</taxon>
    </lineage>
</organism>
<evidence type="ECO:0000313" key="1">
    <source>
        <dbReference type="EMBL" id="EMO03671.1"/>
    </source>
</evidence>
<comment type="caution">
    <text evidence="1">The sequence shown here is derived from an EMBL/GenBank/DDBJ whole genome shotgun (WGS) entry which is preliminary data.</text>
</comment>
<dbReference type="AlphaFoldDB" id="M6RD72"/>
<proteinExistence type="predicted"/>
<dbReference type="Proteomes" id="UP000012092">
    <property type="component" value="Unassembled WGS sequence"/>
</dbReference>
<reference evidence="1 2" key="1">
    <citation type="submission" date="2013-01" db="EMBL/GenBank/DDBJ databases">
        <authorList>
            <person name="Harkins D.M."/>
            <person name="Durkin A.S."/>
            <person name="Brinkac L.M."/>
            <person name="Haft D.H."/>
            <person name="Selengut J.D."/>
            <person name="Sanka R."/>
            <person name="DePew J."/>
            <person name="Purushe J."/>
            <person name="Picardeau M."/>
            <person name="Werts C."/>
            <person name="Goarant C."/>
            <person name="Vinetz J.M."/>
            <person name="Sutton G.G."/>
            <person name="Nierman W.C."/>
            <person name="Fouts D.E."/>
        </authorList>
    </citation>
    <scope>NUCLEOTIDE SEQUENCE [LARGE SCALE GENOMIC DNA]</scope>
    <source>
        <strain evidence="1 2">Verdun HP</strain>
    </source>
</reference>
<accession>M6RD72</accession>
<protein>
    <submittedName>
        <fullName evidence="1">Uncharacterized protein</fullName>
    </submittedName>
</protein>
<evidence type="ECO:0000313" key="2">
    <source>
        <dbReference type="Proteomes" id="UP000012092"/>
    </source>
</evidence>